<evidence type="ECO:0000259" key="9">
    <source>
        <dbReference type="Pfam" id="PF01385"/>
    </source>
</evidence>
<dbReference type="InterPro" id="IPR010095">
    <property type="entry name" value="Cas12f1-like_TNB"/>
</dbReference>
<keyword evidence="6" id="KW-0238">DNA-binding</keyword>
<dbReference type="PANTHER" id="PTHR30405">
    <property type="entry name" value="TRANSPOSASE"/>
    <property type="match status" value="1"/>
</dbReference>
<keyword evidence="4" id="KW-0479">Metal-binding</keyword>
<comment type="similarity">
    <text evidence="1">In the C-terminal section; belongs to the transposase 35 family.</text>
</comment>
<dbReference type="Proteomes" id="UP000268652">
    <property type="component" value="Unassembled WGS sequence"/>
</dbReference>
<dbReference type="Pfam" id="PF12323">
    <property type="entry name" value="HTH_OrfB_IS605"/>
    <property type="match status" value="1"/>
</dbReference>
<gene>
    <name evidence="13" type="ORF">D7318_05900</name>
    <name evidence="12" type="ORF">D7319_04580</name>
</gene>
<evidence type="ECO:0000256" key="4">
    <source>
        <dbReference type="ARBA" id="ARBA00022723"/>
    </source>
</evidence>
<dbReference type="GO" id="GO:0003677">
    <property type="term" value="F:DNA binding"/>
    <property type="evidence" value="ECO:0007669"/>
    <property type="project" value="UniProtKB-KW"/>
</dbReference>
<evidence type="ECO:0000256" key="6">
    <source>
        <dbReference type="ARBA" id="ARBA00023125"/>
    </source>
</evidence>
<evidence type="ECO:0000256" key="8">
    <source>
        <dbReference type="SAM" id="MobiDB-lite"/>
    </source>
</evidence>
<sequence>MARQVKRAFRYRFYPTDGQAAELSRTFGCVRLVYNKALEERTRAWYGEQRRVSYVESSAMLTGWKKTEGLAFLTEVSSVPLQQALRHLQTAFTSFFAKRAEYPRYKSRKRSRASAEYTRSAFTWREGELTLAKMSGPLDIRWSRPLPGGASPSTVTVSRDAAGRWFVSLLCEDTPAPVPATANTVGVDAGVTSLVTLSTGEKIANPRYERRDRVRLARAQRELSRKAKGSANREKARRKVARVHARIADRRRDFLHKLTTRLVRENQTVVIEDLTVRNLLKNGRLARAISDAAWTELRFMLEYKCAWYGRELVVIDRWFPSSRLCGACGTVREKLPLNVRTWTCDCGAVHDRDVNAARTILAAGLAAAACGDGVRPQRESSRTGQSSMKQEPQRATAGTPRLQAGEEVKLWSPRRRPGP</sequence>
<keyword evidence="7" id="KW-0233">DNA recombination</keyword>
<keyword evidence="3" id="KW-0815">Transposition</keyword>
<proteinExistence type="inferred from homology"/>
<evidence type="ECO:0000313" key="13">
    <source>
        <dbReference type="EMBL" id="RKN25793.1"/>
    </source>
</evidence>
<evidence type="ECO:0000259" key="11">
    <source>
        <dbReference type="Pfam" id="PF12323"/>
    </source>
</evidence>
<dbReference type="InterPro" id="IPR021027">
    <property type="entry name" value="Transposase_put_HTH"/>
</dbReference>
<evidence type="ECO:0000256" key="2">
    <source>
        <dbReference type="ARBA" id="ARBA00011044"/>
    </source>
</evidence>
<dbReference type="GO" id="GO:0046872">
    <property type="term" value="F:metal ion binding"/>
    <property type="evidence" value="ECO:0007669"/>
    <property type="project" value="UniProtKB-KW"/>
</dbReference>
<evidence type="ECO:0000313" key="15">
    <source>
        <dbReference type="Proteomes" id="UP000275024"/>
    </source>
</evidence>
<dbReference type="InterPro" id="IPR001959">
    <property type="entry name" value="Transposase"/>
</dbReference>
<keyword evidence="5" id="KW-0862">Zinc</keyword>
<dbReference type="NCBIfam" id="TIGR01766">
    <property type="entry name" value="IS200/IS605 family accessory protein TnpB-like domain"/>
    <property type="match status" value="1"/>
</dbReference>
<dbReference type="GO" id="GO:0032196">
    <property type="term" value="P:transposition"/>
    <property type="evidence" value="ECO:0007669"/>
    <property type="project" value="UniProtKB-KW"/>
</dbReference>
<feature type="region of interest" description="Disordered" evidence="8">
    <location>
        <begin position="374"/>
        <end position="419"/>
    </location>
</feature>
<dbReference type="RefSeq" id="WP_120695807.1">
    <property type="nucleotide sequence ID" value="NZ_RBDX01000002.1"/>
</dbReference>
<evidence type="ECO:0000313" key="14">
    <source>
        <dbReference type="Proteomes" id="UP000268652"/>
    </source>
</evidence>
<dbReference type="NCBIfam" id="NF040570">
    <property type="entry name" value="guided_TnpB"/>
    <property type="match status" value="1"/>
</dbReference>
<evidence type="ECO:0000256" key="7">
    <source>
        <dbReference type="ARBA" id="ARBA00023172"/>
    </source>
</evidence>
<evidence type="ECO:0000256" key="3">
    <source>
        <dbReference type="ARBA" id="ARBA00022578"/>
    </source>
</evidence>
<dbReference type="EMBL" id="RBDX01000002">
    <property type="protein sequence ID" value="RKN12154.1"/>
    <property type="molecule type" value="Genomic_DNA"/>
</dbReference>
<dbReference type="GO" id="GO:0006310">
    <property type="term" value="P:DNA recombination"/>
    <property type="evidence" value="ECO:0007669"/>
    <property type="project" value="UniProtKB-KW"/>
</dbReference>
<reference evidence="14 15" key="1">
    <citation type="submission" date="2018-09" db="EMBL/GenBank/DDBJ databases">
        <title>Streptomyces sp. nov. DS1-2, an endophytic actinomycete isolated from roots of Dendrobium scabrilingue.</title>
        <authorList>
            <person name="Kuncharoen N."/>
            <person name="Kudo T."/>
            <person name="Ohkuma M."/>
            <person name="Yuki M."/>
            <person name="Tanasupawat S."/>
        </authorList>
    </citation>
    <scope>NUCLEOTIDE SEQUENCE [LARGE SCALE GENOMIC DNA]</scope>
    <source>
        <strain evidence="12 15">AZ1-7</strain>
        <strain evidence="13 14">DS1-2</strain>
    </source>
</reference>
<evidence type="ECO:0000256" key="5">
    <source>
        <dbReference type="ARBA" id="ARBA00022833"/>
    </source>
</evidence>
<comment type="similarity">
    <text evidence="2">In the N-terminal section; belongs to the transposase 2 family.</text>
</comment>
<dbReference type="Pfam" id="PF07282">
    <property type="entry name" value="Cas12f1-like_TNB"/>
    <property type="match status" value="1"/>
</dbReference>
<feature type="domain" description="Cas12f1-like TNB" evidence="10">
    <location>
        <begin position="294"/>
        <end position="360"/>
    </location>
</feature>
<name>A0A3A9WRJ0_9ACTN</name>
<organism evidence="12 15">
    <name type="scientific">Streptomyces radicis</name>
    <dbReference type="NCBI Taxonomy" id="1750517"/>
    <lineage>
        <taxon>Bacteria</taxon>
        <taxon>Bacillati</taxon>
        <taxon>Actinomycetota</taxon>
        <taxon>Actinomycetes</taxon>
        <taxon>Kitasatosporales</taxon>
        <taxon>Streptomycetaceae</taxon>
        <taxon>Streptomyces</taxon>
    </lineage>
</organism>
<comment type="caution">
    <text evidence="12">The sequence shown here is derived from an EMBL/GenBank/DDBJ whole genome shotgun (WGS) entry which is preliminary data.</text>
</comment>
<keyword evidence="14" id="KW-1185">Reference proteome</keyword>
<dbReference type="Proteomes" id="UP000275024">
    <property type="component" value="Unassembled WGS sequence"/>
</dbReference>
<dbReference type="PANTHER" id="PTHR30405:SF25">
    <property type="entry name" value="RNA-GUIDED DNA ENDONUCLEASE INSQ-RELATED"/>
    <property type="match status" value="1"/>
</dbReference>
<protein>
    <submittedName>
        <fullName evidence="12">Transposase</fullName>
    </submittedName>
</protein>
<evidence type="ECO:0000313" key="12">
    <source>
        <dbReference type="EMBL" id="RKN12154.1"/>
    </source>
</evidence>
<evidence type="ECO:0000259" key="10">
    <source>
        <dbReference type="Pfam" id="PF07282"/>
    </source>
</evidence>
<feature type="domain" description="Transposase putative helix-turn-helix" evidence="11">
    <location>
        <begin position="1"/>
        <end position="48"/>
    </location>
</feature>
<dbReference type="AlphaFoldDB" id="A0A3A9WRJ0"/>
<accession>A0A3A9WRJ0</accession>
<dbReference type="Pfam" id="PF01385">
    <property type="entry name" value="OrfB_IS605"/>
    <property type="match status" value="1"/>
</dbReference>
<feature type="domain" description="Probable transposase IS891/IS1136/IS1341" evidence="9">
    <location>
        <begin position="173"/>
        <end position="282"/>
    </location>
</feature>
<dbReference type="InterPro" id="IPR051399">
    <property type="entry name" value="RNA-guided_DNA_endo/Transpos"/>
</dbReference>
<dbReference type="OrthoDB" id="6230307at2"/>
<evidence type="ECO:0000256" key="1">
    <source>
        <dbReference type="ARBA" id="ARBA00008761"/>
    </source>
</evidence>
<dbReference type="EMBL" id="RBDY01000003">
    <property type="protein sequence ID" value="RKN25793.1"/>
    <property type="molecule type" value="Genomic_DNA"/>
</dbReference>